<dbReference type="Proteomes" id="UP000051804">
    <property type="component" value="Unassembled WGS sequence"/>
</dbReference>
<proteinExistence type="predicted"/>
<keyword evidence="3" id="KW-1185">Reference proteome</keyword>
<dbReference type="PANTHER" id="PTHR43685:SF2">
    <property type="entry name" value="GLYCOSYLTRANSFERASE 2-LIKE DOMAIN-CONTAINING PROTEIN"/>
    <property type="match status" value="1"/>
</dbReference>
<dbReference type="AlphaFoldDB" id="A0A0R1JVC2"/>
<accession>A0A0R1JVC2</accession>
<dbReference type="InterPro" id="IPR001173">
    <property type="entry name" value="Glyco_trans_2-like"/>
</dbReference>
<dbReference type="Gene3D" id="3.90.550.10">
    <property type="entry name" value="Spore Coat Polysaccharide Biosynthesis Protein SpsA, Chain A"/>
    <property type="match status" value="1"/>
</dbReference>
<evidence type="ECO:0000259" key="1">
    <source>
        <dbReference type="Pfam" id="PF00535"/>
    </source>
</evidence>
<organism evidence="2 3">
    <name type="scientific">Lacticaseibacillus nasuensis JCM 17158</name>
    <dbReference type="NCBI Taxonomy" id="1291734"/>
    <lineage>
        <taxon>Bacteria</taxon>
        <taxon>Bacillati</taxon>
        <taxon>Bacillota</taxon>
        <taxon>Bacilli</taxon>
        <taxon>Lactobacillales</taxon>
        <taxon>Lactobacillaceae</taxon>
        <taxon>Lacticaseibacillus</taxon>
    </lineage>
</organism>
<dbReference type="OrthoDB" id="2275557at2"/>
<dbReference type="EMBL" id="AZDJ01000022">
    <property type="protein sequence ID" value="KRK72649.1"/>
    <property type="molecule type" value="Genomic_DNA"/>
</dbReference>
<dbReference type="InterPro" id="IPR050834">
    <property type="entry name" value="Glycosyltransf_2"/>
</dbReference>
<protein>
    <recommendedName>
        <fullName evidence="1">Glycosyltransferase 2-like domain-containing protein</fullName>
    </recommendedName>
</protein>
<dbReference type="RefSeq" id="WP_054722937.1">
    <property type="nucleotide sequence ID" value="NZ_AZDJ01000022.1"/>
</dbReference>
<dbReference type="STRING" id="1291734.FD02_GL001622"/>
<evidence type="ECO:0000313" key="3">
    <source>
        <dbReference type="Proteomes" id="UP000051804"/>
    </source>
</evidence>
<dbReference type="InterPro" id="IPR029044">
    <property type="entry name" value="Nucleotide-diphossugar_trans"/>
</dbReference>
<comment type="caution">
    <text evidence="2">The sequence shown here is derived from an EMBL/GenBank/DDBJ whole genome shotgun (WGS) entry which is preliminary data.</text>
</comment>
<sequence length="320" mass="36393">MKLTVIIPWRDESPGQLYRLLSSIDAQLEIDFAQLEVVVVADGPAVWPQRISVAMQHFTPISLRSPGNVGAGLARQYGIDHSTGDYLMFLDGDDVLQDVFALSRFWRAGAHDLIVGPYTKESYASGYQYQQSDAIESSAVYAKWYRRSYLTSIGLRFSPELRTYEDAYFVTLALLLTTDVAVLTQPSYVWLRNMQSLGRRDHFAMAHQADQWAKSYRLRLAFLASHDSPDYAHQGWSYVVKAFFHIQIYTPADVHAFLQEHRRILTAIGQHCQPITPAELVAQAERLQPKLYPTLTMNGFAKYAADQLAIIRQVPRSEEK</sequence>
<reference evidence="2 3" key="1">
    <citation type="journal article" date="2015" name="Genome Announc.">
        <title>Expanding the biotechnology potential of lactobacilli through comparative genomics of 213 strains and associated genera.</title>
        <authorList>
            <person name="Sun Z."/>
            <person name="Harris H.M."/>
            <person name="McCann A."/>
            <person name="Guo C."/>
            <person name="Argimon S."/>
            <person name="Zhang W."/>
            <person name="Yang X."/>
            <person name="Jeffery I.B."/>
            <person name="Cooney J.C."/>
            <person name="Kagawa T.F."/>
            <person name="Liu W."/>
            <person name="Song Y."/>
            <person name="Salvetti E."/>
            <person name="Wrobel A."/>
            <person name="Rasinkangas P."/>
            <person name="Parkhill J."/>
            <person name="Rea M.C."/>
            <person name="O'Sullivan O."/>
            <person name="Ritari J."/>
            <person name="Douillard F.P."/>
            <person name="Paul Ross R."/>
            <person name="Yang R."/>
            <person name="Briner A.E."/>
            <person name="Felis G.E."/>
            <person name="de Vos W.M."/>
            <person name="Barrangou R."/>
            <person name="Klaenhammer T.R."/>
            <person name="Caufield P.W."/>
            <person name="Cui Y."/>
            <person name="Zhang H."/>
            <person name="O'Toole P.W."/>
        </authorList>
    </citation>
    <scope>NUCLEOTIDE SEQUENCE [LARGE SCALE GENOMIC DNA]</scope>
    <source>
        <strain evidence="2 3">JCM 17158</strain>
    </source>
</reference>
<evidence type="ECO:0000313" key="2">
    <source>
        <dbReference type="EMBL" id="KRK72649.1"/>
    </source>
</evidence>
<gene>
    <name evidence="2" type="ORF">FD02_GL001622</name>
</gene>
<dbReference type="CDD" id="cd00761">
    <property type="entry name" value="Glyco_tranf_GTA_type"/>
    <property type="match status" value="1"/>
</dbReference>
<feature type="domain" description="Glycosyltransferase 2-like" evidence="1">
    <location>
        <begin position="4"/>
        <end position="134"/>
    </location>
</feature>
<dbReference type="SUPFAM" id="SSF53448">
    <property type="entry name" value="Nucleotide-diphospho-sugar transferases"/>
    <property type="match status" value="1"/>
</dbReference>
<name>A0A0R1JVC2_9LACO</name>
<dbReference type="PANTHER" id="PTHR43685">
    <property type="entry name" value="GLYCOSYLTRANSFERASE"/>
    <property type="match status" value="1"/>
</dbReference>
<dbReference type="Pfam" id="PF00535">
    <property type="entry name" value="Glycos_transf_2"/>
    <property type="match status" value="1"/>
</dbReference>
<dbReference type="PATRIC" id="fig|1291734.4.peg.1670"/>